<feature type="transmembrane region" description="Helical" evidence="5">
    <location>
        <begin position="437"/>
        <end position="464"/>
    </location>
</feature>
<organism evidence="7 8">
    <name type="scientific">Aquatica leii</name>
    <dbReference type="NCBI Taxonomy" id="1421715"/>
    <lineage>
        <taxon>Eukaryota</taxon>
        <taxon>Metazoa</taxon>
        <taxon>Ecdysozoa</taxon>
        <taxon>Arthropoda</taxon>
        <taxon>Hexapoda</taxon>
        <taxon>Insecta</taxon>
        <taxon>Pterygota</taxon>
        <taxon>Neoptera</taxon>
        <taxon>Endopterygota</taxon>
        <taxon>Coleoptera</taxon>
        <taxon>Polyphaga</taxon>
        <taxon>Elateriformia</taxon>
        <taxon>Elateroidea</taxon>
        <taxon>Lampyridae</taxon>
        <taxon>Luciolinae</taxon>
        <taxon>Aquatica</taxon>
    </lineage>
</organism>
<evidence type="ECO:0000256" key="5">
    <source>
        <dbReference type="SAM" id="Phobius"/>
    </source>
</evidence>
<keyword evidence="4 5" id="KW-0472">Membrane</keyword>
<evidence type="ECO:0000256" key="1">
    <source>
        <dbReference type="ARBA" id="ARBA00004141"/>
    </source>
</evidence>
<evidence type="ECO:0000259" key="6">
    <source>
        <dbReference type="Pfam" id="PF00916"/>
    </source>
</evidence>
<feature type="transmembrane region" description="Helical" evidence="5">
    <location>
        <begin position="234"/>
        <end position="262"/>
    </location>
</feature>
<proteinExistence type="predicted"/>
<comment type="subcellular location">
    <subcellularLocation>
        <location evidence="1">Membrane</location>
        <topology evidence="1">Multi-pass membrane protein</topology>
    </subcellularLocation>
</comment>
<reference evidence="8" key="1">
    <citation type="submission" date="2023-01" db="EMBL/GenBank/DDBJ databases">
        <title>Key to firefly adult light organ development and bioluminescence: homeobox transcription factors regulate luciferase expression and transportation to peroxisome.</title>
        <authorList>
            <person name="Fu X."/>
        </authorList>
    </citation>
    <scope>NUCLEOTIDE SEQUENCE [LARGE SCALE GENOMIC DNA]</scope>
</reference>
<dbReference type="GO" id="GO:0016020">
    <property type="term" value="C:membrane"/>
    <property type="evidence" value="ECO:0007669"/>
    <property type="project" value="UniProtKB-SubCell"/>
</dbReference>
<protein>
    <recommendedName>
        <fullName evidence="6">SLC26A/SulP transporter domain-containing protein</fullName>
    </recommendedName>
</protein>
<comment type="caution">
    <text evidence="7">The sequence shown here is derived from an EMBL/GenBank/DDBJ whole genome shotgun (WGS) entry which is preliminary data.</text>
</comment>
<feature type="transmembrane region" description="Helical" evidence="5">
    <location>
        <begin position="195"/>
        <end position="213"/>
    </location>
</feature>
<evidence type="ECO:0000256" key="3">
    <source>
        <dbReference type="ARBA" id="ARBA00022989"/>
    </source>
</evidence>
<evidence type="ECO:0000313" key="7">
    <source>
        <dbReference type="EMBL" id="KAK4874846.1"/>
    </source>
</evidence>
<dbReference type="EMBL" id="JARPUR010000006">
    <property type="protein sequence ID" value="KAK4874846.1"/>
    <property type="molecule type" value="Genomic_DNA"/>
</dbReference>
<sequence length="596" mass="66071">MPDETMYISLQDEEETRSCLTNWRRLVNKRVPVTTWLPLYTFSTLFQDLLAGFTVGLTEIPQAIAYAIVAGLPPQYGLYSGLLDCVVYFIFGTCKDINIGPTAIMSLMVQPHVEKMGPDMAVLITFLSGCIIFIFGLLHLGFLIEFFSYPVIAGFTTAAAIQIASSQIKGLLGIPGKANEFLEAWMNVIKNISQVNLYDALLGVISIILLILMKQMNVFGSRNGRAEWSPSRNVFGKIIWLMSIARNAIVVIIGTLIAWILYQHDIKPFVLTGNIGKGLPSLQLPPFSTEYNNHTYTFIDMVKQYESSIAFVPLIAILEHIAISKAFAKGKTIDATQEMIALGLCNLAGSFIRSMPVTGSFTRTAVNYASGVQTPLAGLVVSVMVLLALGFLTTTFFFIPKATLAAVVICAMIYLIDYKAIATLWKTKKIDLIPFSVTLVSSLLIGLEYGILIGIASNLLFILYSSARPSIEIEREKLPQGDVFIVTPSRSLQFPSAEYLREKVIQGCYYPKTTVVLNGKYINNVDATVAKNFKVLADDLLLREQNIIFWNFKINVINICKGVDQKLTDYFKEGNLQDIVENLSVNNTVPTLMVHF</sequence>
<keyword evidence="3 5" id="KW-1133">Transmembrane helix</keyword>
<evidence type="ECO:0000313" key="8">
    <source>
        <dbReference type="Proteomes" id="UP001353858"/>
    </source>
</evidence>
<dbReference type="PANTHER" id="PTHR11814">
    <property type="entry name" value="SULFATE TRANSPORTER"/>
    <property type="match status" value="1"/>
</dbReference>
<feature type="domain" description="SLC26A/SulP transporter" evidence="6">
    <location>
        <begin position="45"/>
        <end position="435"/>
    </location>
</feature>
<keyword evidence="2 5" id="KW-0812">Transmembrane</keyword>
<accession>A0AAN7S7D7</accession>
<dbReference type="AlphaFoldDB" id="A0AAN7S7D7"/>
<dbReference type="GO" id="GO:0055085">
    <property type="term" value="P:transmembrane transport"/>
    <property type="evidence" value="ECO:0007669"/>
    <property type="project" value="InterPro"/>
</dbReference>
<feature type="transmembrane region" description="Helical" evidence="5">
    <location>
        <begin position="120"/>
        <end position="144"/>
    </location>
</feature>
<evidence type="ECO:0000256" key="4">
    <source>
        <dbReference type="ARBA" id="ARBA00023136"/>
    </source>
</evidence>
<feature type="transmembrane region" description="Helical" evidence="5">
    <location>
        <begin position="376"/>
        <end position="399"/>
    </location>
</feature>
<dbReference type="Pfam" id="PF00916">
    <property type="entry name" value="Sulfate_transp"/>
    <property type="match status" value="1"/>
</dbReference>
<dbReference type="Proteomes" id="UP001353858">
    <property type="component" value="Unassembled WGS sequence"/>
</dbReference>
<gene>
    <name evidence="7" type="ORF">RN001_014206</name>
</gene>
<keyword evidence="8" id="KW-1185">Reference proteome</keyword>
<evidence type="ECO:0000256" key="2">
    <source>
        <dbReference type="ARBA" id="ARBA00022692"/>
    </source>
</evidence>
<dbReference type="InterPro" id="IPR001902">
    <property type="entry name" value="SLC26A/SulP_fam"/>
</dbReference>
<dbReference type="InterPro" id="IPR011547">
    <property type="entry name" value="SLC26A/SulP_dom"/>
</dbReference>
<name>A0AAN7S7D7_9COLE</name>
<feature type="transmembrane region" description="Helical" evidence="5">
    <location>
        <begin position="404"/>
        <end position="425"/>
    </location>
</feature>